<sequence>MNLTIDIDAEYECGWAWSVPAIGSLKEFKKLYEVQTAGPVLFPEIEIKYPGNKRSPHPVSFYKDLLPSSLERIIFTSMSPSTQAHILALGIFASDLKSDTCPELELVKLTTDEWATCEGPEERDTEEEEFMHEGFRAAGVRFKSAPYVRAGYDPWGDEAMREYQSSL</sequence>
<gene>
    <name evidence="1" type="ORF">K7432_007751</name>
</gene>
<comment type="caution">
    <text evidence="1">The sequence shown here is derived from an EMBL/GenBank/DDBJ whole genome shotgun (WGS) entry which is preliminary data.</text>
</comment>
<evidence type="ECO:0000313" key="2">
    <source>
        <dbReference type="Proteomes" id="UP001479436"/>
    </source>
</evidence>
<evidence type="ECO:0000313" key="1">
    <source>
        <dbReference type="EMBL" id="KAK9764601.1"/>
    </source>
</evidence>
<name>A0ABR2WSX2_9FUNG</name>
<reference evidence="1 2" key="1">
    <citation type="submission" date="2023-04" db="EMBL/GenBank/DDBJ databases">
        <title>Genome of Basidiobolus ranarum AG-B5.</title>
        <authorList>
            <person name="Stajich J.E."/>
            <person name="Carter-House D."/>
            <person name="Gryganskyi A."/>
        </authorList>
    </citation>
    <scope>NUCLEOTIDE SEQUENCE [LARGE SCALE GENOMIC DNA]</scope>
    <source>
        <strain evidence="1 2">AG-B5</strain>
    </source>
</reference>
<organism evidence="1 2">
    <name type="scientific">Basidiobolus ranarum</name>
    <dbReference type="NCBI Taxonomy" id="34480"/>
    <lineage>
        <taxon>Eukaryota</taxon>
        <taxon>Fungi</taxon>
        <taxon>Fungi incertae sedis</taxon>
        <taxon>Zoopagomycota</taxon>
        <taxon>Entomophthoromycotina</taxon>
        <taxon>Basidiobolomycetes</taxon>
        <taxon>Basidiobolales</taxon>
        <taxon>Basidiobolaceae</taxon>
        <taxon>Basidiobolus</taxon>
    </lineage>
</organism>
<dbReference type="EMBL" id="JASJQH010000398">
    <property type="protein sequence ID" value="KAK9764601.1"/>
    <property type="molecule type" value="Genomic_DNA"/>
</dbReference>
<accession>A0ABR2WSX2</accession>
<dbReference type="Proteomes" id="UP001479436">
    <property type="component" value="Unassembled WGS sequence"/>
</dbReference>
<proteinExistence type="predicted"/>
<protein>
    <submittedName>
        <fullName evidence="1">Uncharacterized protein</fullName>
    </submittedName>
</protein>
<keyword evidence="2" id="KW-1185">Reference proteome</keyword>